<dbReference type="eggNOG" id="arCOG12811">
    <property type="taxonomic scope" value="Archaea"/>
</dbReference>
<protein>
    <submittedName>
        <fullName evidence="1">Uncharacterized protein</fullName>
    </submittedName>
</protein>
<gene>
    <name evidence="1" type="ORF">C496_23638</name>
</gene>
<keyword evidence="2" id="KW-1185">Reference proteome</keyword>
<organism evidence="1 2">
    <name type="scientific">Natronorubrum tibetense GA33</name>
    <dbReference type="NCBI Taxonomy" id="1114856"/>
    <lineage>
        <taxon>Archaea</taxon>
        <taxon>Methanobacteriati</taxon>
        <taxon>Methanobacteriota</taxon>
        <taxon>Stenosarchaea group</taxon>
        <taxon>Halobacteria</taxon>
        <taxon>Halobacteriales</taxon>
        <taxon>Natrialbaceae</taxon>
        <taxon>Natronorubrum</taxon>
    </lineage>
</organism>
<name>L9VDT5_9EURY</name>
<accession>L9VDT5</accession>
<sequence>MLLEVARPIRGWSTGATTRTELYGIFQVAQFDAKPRERRERVNDESTPVAGVVIALIGIGSRLNCTVDTDLMRDPLFFPPRVCLTSFSTG</sequence>
<dbReference type="EMBL" id="AOHW01000057">
    <property type="protein sequence ID" value="ELY35380.1"/>
    <property type="molecule type" value="Genomic_DNA"/>
</dbReference>
<proteinExistence type="predicted"/>
<reference evidence="1 2" key="1">
    <citation type="journal article" date="2014" name="PLoS Genet.">
        <title>Phylogenetically driven sequencing of extremely halophilic archaea reveals strategies for static and dynamic osmo-response.</title>
        <authorList>
            <person name="Becker E.A."/>
            <person name="Seitzer P.M."/>
            <person name="Tritt A."/>
            <person name="Larsen D."/>
            <person name="Krusor M."/>
            <person name="Yao A.I."/>
            <person name="Wu D."/>
            <person name="Madern D."/>
            <person name="Eisen J.A."/>
            <person name="Darling A.E."/>
            <person name="Facciotti M.T."/>
        </authorList>
    </citation>
    <scope>NUCLEOTIDE SEQUENCE [LARGE SCALE GENOMIC DNA]</scope>
    <source>
        <strain evidence="1 2">GA33</strain>
    </source>
</reference>
<dbReference type="Proteomes" id="UP000011599">
    <property type="component" value="Unassembled WGS sequence"/>
</dbReference>
<evidence type="ECO:0000313" key="1">
    <source>
        <dbReference type="EMBL" id="ELY35380.1"/>
    </source>
</evidence>
<dbReference type="AlphaFoldDB" id="L9VDT5"/>
<evidence type="ECO:0000313" key="2">
    <source>
        <dbReference type="Proteomes" id="UP000011599"/>
    </source>
</evidence>
<comment type="caution">
    <text evidence="1">The sequence shown here is derived from an EMBL/GenBank/DDBJ whole genome shotgun (WGS) entry which is preliminary data.</text>
</comment>